<protein>
    <submittedName>
        <fullName evidence="1">Uncharacterized protein</fullName>
    </submittedName>
</protein>
<dbReference type="AlphaFoldDB" id="A0A0D5C1W8"/>
<gene>
    <name evidence="1" type="ORF">NADRNF5_1051</name>
</gene>
<evidence type="ECO:0000313" key="1">
    <source>
        <dbReference type="EMBL" id="AJW70741.1"/>
    </source>
</evidence>
<name>A0A0D5C1W8_9ARCH</name>
<dbReference type="HOGENOM" id="CLU_596666_0_0_2"/>
<dbReference type="EMBL" id="CP011070">
    <property type="protein sequence ID" value="AJW70741.1"/>
    <property type="molecule type" value="Genomic_DNA"/>
</dbReference>
<reference evidence="1 2" key="2">
    <citation type="journal article" date="2016" name="ISME J.">
        <title>Physiological and genomic characterization of two novel marine thaumarchaeal strains indicates niche differentiation.</title>
        <authorList>
            <person name="Bayer B."/>
            <person name="Vojvoda J."/>
            <person name="Offre P."/>
            <person name="Alves R.J."/>
            <person name="Elisabeth N.H."/>
            <person name="Garcia J.A."/>
            <person name="Volland J.M."/>
            <person name="Srivastava A."/>
            <person name="Schleper C."/>
            <person name="Herndl G.J."/>
        </authorList>
    </citation>
    <scope>NUCLEOTIDE SEQUENCE [LARGE SCALE GENOMIC DNA]</scope>
    <source>
        <strain evidence="1 2">NF5</strain>
    </source>
</reference>
<evidence type="ECO:0000313" key="2">
    <source>
        <dbReference type="Proteomes" id="UP000032408"/>
    </source>
</evidence>
<proteinExistence type="predicted"/>
<dbReference type="KEGG" id="nin:NADRNF5_1051"/>
<dbReference type="STRING" id="1580092.NADRNF5_1051"/>
<reference evidence="2" key="1">
    <citation type="submission" date="2015-03" db="EMBL/GenBank/DDBJ databases">
        <title>Characterization of two novel Thaumarchaeota isolated from the Northern Adriatic Sea.</title>
        <authorList>
            <person name="Bayer B."/>
            <person name="Vojvoda J."/>
            <person name="Offre P."/>
            <person name="Srivastava A."/>
            <person name="Elisabeth N."/>
            <person name="Garcia J.A.L."/>
            <person name="Schleper C."/>
            <person name="Herndl G.J."/>
        </authorList>
    </citation>
    <scope>NUCLEOTIDE SEQUENCE [LARGE SCALE GENOMIC DNA]</scope>
    <source>
        <strain evidence="2">NF5</strain>
    </source>
</reference>
<sequence length="458" mass="49944">MTKLKTTLTISAIASILIIGGFVTATPNAFSTYGGNYDDDDCDHGYYGYNYDDDCGEDVPKDPCDCEKPDTLKFKFSTPSSEIDSEFRIEIYKKINYIGNEDKKLTSIVDVTNMGDYQIESSSFGKEKLNSNTVFAIYKIVENDDDDLVSSIEIHTSCSQDLYIGQTESDNGYSLEITDGLKDGKTSISASNPLTCGDDPEPEKTGMIVIRNALTKDNGGKAMLEDFSYKVTDELGATFDLVQDSLDPSIHSVEVPKGDYKLSQIIASTVTESYSEVLISGDKKCPATTNESFMIKKDKTVSCTIYNDDNGDGSGGPGGIVFQNNSMEIEIDGDGVGLPTKDSCDNYVDGIKTEPCIEMMGTEGNIGIVDSELSSTTTIVLFSVVEETLDPLIGAENAECTLERIIPHNSESEFLYDDEDMPPEDPTDNLMVFLGCAELNAGKVYKINYVMIDPTMGQ</sequence>
<dbReference type="Proteomes" id="UP000032408">
    <property type="component" value="Chromosome"/>
</dbReference>
<dbReference type="OrthoDB" id="379933at2157"/>
<dbReference type="GeneID" id="24820264"/>
<dbReference type="RefSeq" id="WP_048116057.1">
    <property type="nucleotide sequence ID" value="NZ_CP011070.1"/>
</dbReference>
<keyword evidence="2" id="KW-1185">Reference proteome</keyword>
<accession>A0A0D5C1W8</accession>
<organism evidence="1 2">
    <name type="scientific">Nitrosopumilus adriaticus</name>
    <dbReference type="NCBI Taxonomy" id="1580092"/>
    <lineage>
        <taxon>Archaea</taxon>
        <taxon>Nitrososphaerota</taxon>
        <taxon>Nitrososphaeria</taxon>
        <taxon>Nitrosopumilales</taxon>
        <taxon>Nitrosopumilaceae</taxon>
        <taxon>Nitrosopumilus</taxon>
    </lineage>
</organism>